<evidence type="ECO:0000256" key="1">
    <source>
        <dbReference type="SAM" id="MobiDB-lite"/>
    </source>
</evidence>
<dbReference type="Proteomes" id="UP000828390">
    <property type="component" value="Unassembled WGS sequence"/>
</dbReference>
<dbReference type="AlphaFoldDB" id="A0A9D4S795"/>
<gene>
    <name evidence="2" type="ORF">DPMN_017363</name>
</gene>
<organism evidence="2 3">
    <name type="scientific">Dreissena polymorpha</name>
    <name type="common">Zebra mussel</name>
    <name type="synonym">Mytilus polymorpha</name>
    <dbReference type="NCBI Taxonomy" id="45954"/>
    <lineage>
        <taxon>Eukaryota</taxon>
        <taxon>Metazoa</taxon>
        <taxon>Spiralia</taxon>
        <taxon>Lophotrochozoa</taxon>
        <taxon>Mollusca</taxon>
        <taxon>Bivalvia</taxon>
        <taxon>Autobranchia</taxon>
        <taxon>Heteroconchia</taxon>
        <taxon>Euheterodonta</taxon>
        <taxon>Imparidentia</taxon>
        <taxon>Neoheterodontei</taxon>
        <taxon>Myida</taxon>
        <taxon>Dreissenoidea</taxon>
        <taxon>Dreissenidae</taxon>
        <taxon>Dreissena</taxon>
    </lineage>
</organism>
<evidence type="ECO:0000313" key="3">
    <source>
        <dbReference type="Proteomes" id="UP000828390"/>
    </source>
</evidence>
<sequence length="114" mass="13253">MPIKFPIPKPWAFFPKSGKKNLSKDRSHRPPRARQSRGTDHENALFDSLCTLFDNSYCLDTSFNSDVCTVSKRNYSVPLEHHVYDILSDTWVRQSSKPLPFIDVNVHTVLERLY</sequence>
<accession>A0A9D4S795</accession>
<reference evidence="2" key="2">
    <citation type="submission" date="2020-11" db="EMBL/GenBank/DDBJ databases">
        <authorList>
            <person name="McCartney M.A."/>
            <person name="Auch B."/>
            <person name="Kono T."/>
            <person name="Mallez S."/>
            <person name="Becker A."/>
            <person name="Gohl D.M."/>
            <person name="Silverstein K.A.T."/>
            <person name="Koren S."/>
            <person name="Bechman K.B."/>
            <person name="Herman A."/>
            <person name="Abrahante J.E."/>
            <person name="Garbe J."/>
        </authorList>
    </citation>
    <scope>NUCLEOTIDE SEQUENCE</scope>
    <source>
        <strain evidence="2">Duluth1</strain>
        <tissue evidence="2">Whole animal</tissue>
    </source>
</reference>
<proteinExistence type="predicted"/>
<feature type="compositionally biased region" description="Basic residues" evidence="1">
    <location>
        <begin position="17"/>
        <end position="35"/>
    </location>
</feature>
<feature type="region of interest" description="Disordered" evidence="1">
    <location>
        <begin position="1"/>
        <end position="40"/>
    </location>
</feature>
<protein>
    <submittedName>
        <fullName evidence="2">Uncharacterized protein</fullName>
    </submittedName>
</protein>
<name>A0A9D4S795_DREPO</name>
<comment type="caution">
    <text evidence="2">The sequence shown here is derived from an EMBL/GenBank/DDBJ whole genome shotgun (WGS) entry which is preliminary data.</text>
</comment>
<reference evidence="2" key="1">
    <citation type="journal article" date="2019" name="bioRxiv">
        <title>The Genome of the Zebra Mussel, Dreissena polymorpha: A Resource for Invasive Species Research.</title>
        <authorList>
            <person name="McCartney M.A."/>
            <person name="Auch B."/>
            <person name="Kono T."/>
            <person name="Mallez S."/>
            <person name="Zhang Y."/>
            <person name="Obille A."/>
            <person name="Becker A."/>
            <person name="Abrahante J.E."/>
            <person name="Garbe J."/>
            <person name="Badalamenti J.P."/>
            <person name="Herman A."/>
            <person name="Mangelson H."/>
            <person name="Liachko I."/>
            <person name="Sullivan S."/>
            <person name="Sone E.D."/>
            <person name="Koren S."/>
            <person name="Silverstein K.A.T."/>
            <person name="Beckman K.B."/>
            <person name="Gohl D.M."/>
        </authorList>
    </citation>
    <scope>NUCLEOTIDE SEQUENCE</scope>
    <source>
        <strain evidence="2">Duluth1</strain>
        <tissue evidence="2">Whole animal</tissue>
    </source>
</reference>
<keyword evidence="3" id="KW-1185">Reference proteome</keyword>
<dbReference type="EMBL" id="JAIWYP010000001">
    <property type="protein sequence ID" value="KAH3893220.1"/>
    <property type="molecule type" value="Genomic_DNA"/>
</dbReference>
<evidence type="ECO:0000313" key="2">
    <source>
        <dbReference type="EMBL" id="KAH3893220.1"/>
    </source>
</evidence>